<dbReference type="GO" id="GO:0030162">
    <property type="term" value="P:regulation of proteolysis"/>
    <property type="evidence" value="ECO:0007669"/>
    <property type="project" value="TreeGrafter"/>
</dbReference>
<keyword evidence="3" id="KW-1185">Reference proteome</keyword>
<evidence type="ECO:0000313" key="3">
    <source>
        <dbReference type="Proteomes" id="UP000193144"/>
    </source>
</evidence>
<dbReference type="SUPFAM" id="SSF49777">
    <property type="entry name" value="PEBP-like"/>
    <property type="match status" value="1"/>
</dbReference>
<dbReference type="Gene3D" id="3.90.280.10">
    <property type="entry name" value="PEBP-like"/>
    <property type="match status" value="1"/>
</dbReference>
<name>A0A1Y1YG91_9PLEO</name>
<dbReference type="GO" id="GO:0046578">
    <property type="term" value="P:regulation of Ras protein signal transduction"/>
    <property type="evidence" value="ECO:0007669"/>
    <property type="project" value="TreeGrafter"/>
</dbReference>
<keyword evidence="1" id="KW-0732">Signal</keyword>
<dbReference type="GO" id="GO:0005543">
    <property type="term" value="F:phospholipid binding"/>
    <property type="evidence" value="ECO:0007669"/>
    <property type="project" value="TreeGrafter"/>
</dbReference>
<organism evidence="2 3">
    <name type="scientific">Clohesyomyces aquaticus</name>
    <dbReference type="NCBI Taxonomy" id="1231657"/>
    <lineage>
        <taxon>Eukaryota</taxon>
        <taxon>Fungi</taxon>
        <taxon>Dikarya</taxon>
        <taxon>Ascomycota</taxon>
        <taxon>Pezizomycotina</taxon>
        <taxon>Dothideomycetes</taxon>
        <taxon>Pleosporomycetidae</taxon>
        <taxon>Pleosporales</taxon>
        <taxon>Lindgomycetaceae</taxon>
        <taxon>Clohesyomyces</taxon>
    </lineage>
</organism>
<feature type="signal peptide" evidence="1">
    <location>
        <begin position="1"/>
        <end position="18"/>
    </location>
</feature>
<dbReference type="STRING" id="1231657.A0A1Y1YG91"/>
<proteinExistence type="predicted"/>
<accession>A0A1Y1YG91</accession>
<feature type="chain" id="PRO_5012078826" evidence="1">
    <location>
        <begin position="19"/>
        <end position="247"/>
    </location>
</feature>
<evidence type="ECO:0000256" key="1">
    <source>
        <dbReference type="SAM" id="SignalP"/>
    </source>
</evidence>
<dbReference type="InterPro" id="IPR036610">
    <property type="entry name" value="PEBP-like_sf"/>
</dbReference>
<sequence>MLFTTLLSAAALVGVSLAQTPQGFTPSVNTKLDVIFNSTVVKKPGELLTKALTASQPQIAIANASATETFMFVMLDLDVPGQGSNATRRTLLHAMVTDFKATTQQVLSPSVTNGKLLVSSQKGPATYIGPGPPATDTIPHRYVQLLFQQPANLNVKATDFANNQARFSFEINAFMKTNGIKAPVAGNFFTVDGKASGGAGGAGATGSRSASAGLPKSTLQPFTGAVGRTGVSVGLAGLVGGLALLGL</sequence>
<dbReference type="CDD" id="cd00866">
    <property type="entry name" value="PEBP_euk"/>
    <property type="match status" value="1"/>
</dbReference>
<dbReference type="GO" id="GO:0030414">
    <property type="term" value="F:peptidase inhibitor activity"/>
    <property type="evidence" value="ECO:0007669"/>
    <property type="project" value="TreeGrafter"/>
</dbReference>
<dbReference type="OrthoDB" id="2506647at2759"/>
<dbReference type="InterPro" id="IPR008914">
    <property type="entry name" value="PEBP"/>
</dbReference>
<reference evidence="2 3" key="1">
    <citation type="submission" date="2016-07" db="EMBL/GenBank/DDBJ databases">
        <title>Pervasive Adenine N6-methylation of Active Genes in Fungi.</title>
        <authorList>
            <consortium name="DOE Joint Genome Institute"/>
            <person name="Mondo S.J."/>
            <person name="Dannebaum R.O."/>
            <person name="Kuo R.C."/>
            <person name="Labutti K."/>
            <person name="Haridas S."/>
            <person name="Kuo A."/>
            <person name="Salamov A."/>
            <person name="Ahrendt S.R."/>
            <person name="Lipzen A."/>
            <person name="Sullivan W."/>
            <person name="Andreopoulos W.B."/>
            <person name="Clum A."/>
            <person name="Lindquist E."/>
            <person name="Daum C."/>
            <person name="Ramamoorthy G.K."/>
            <person name="Gryganskyi A."/>
            <person name="Culley D."/>
            <person name="Magnuson J.K."/>
            <person name="James T.Y."/>
            <person name="O'Malley M.A."/>
            <person name="Stajich J.E."/>
            <person name="Spatafora J.W."/>
            <person name="Visel A."/>
            <person name="Grigoriev I.V."/>
        </authorList>
    </citation>
    <scope>NUCLEOTIDE SEQUENCE [LARGE SCALE GENOMIC DNA]</scope>
    <source>
        <strain evidence="2 3">CBS 115471</strain>
    </source>
</reference>
<dbReference type="AlphaFoldDB" id="A0A1Y1YG91"/>
<dbReference type="PANTHER" id="PTHR11362:SF141">
    <property type="entry name" value="PHOSPHATIDYLETHANOLAMINE-BINDING PROTEIN"/>
    <property type="match status" value="1"/>
</dbReference>
<comment type="caution">
    <text evidence="2">The sequence shown here is derived from an EMBL/GenBank/DDBJ whole genome shotgun (WGS) entry which is preliminary data.</text>
</comment>
<protein>
    <submittedName>
        <fullName evidence="2">Phosphatidylethanolamine-binding protein</fullName>
    </submittedName>
</protein>
<dbReference type="PANTHER" id="PTHR11362">
    <property type="entry name" value="PHOSPHATIDYLETHANOLAMINE-BINDING PROTEIN"/>
    <property type="match status" value="1"/>
</dbReference>
<dbReference type="InterPro" id="IPR035810">
    <property type="entry name" value="PEBP_euk"/>
</dbReference>
<evidence type="ECO:0000313" key="2">
    <source>
        <dbReference type="EMBL" id="ORX96968.1"/>
    </source>
</evidence>
<dbReference type="Pfam" id="PF01161">
    <property type="entry name" value="PBP"/>
    <property type="match status" value="1"/>
</dbReference>
<dbReference type="EMBL" id="MCFA01000244">
    <property type="protein sequence ID" value="ORX96968.1"/>
    <property type="molecule type" value="Genomic_DNA"/>
</dbReference>
<gene>
    <name evidence="2" type="ORF">BCR34DRAFT_497290</name>
</gene>
<dbReference type="Proteomes" id="UP000193144">
    <property type="component" value="Unassembled WGS sequence"/>
</dbReference>